<dbReference type="AlphaFoldDB" id="A0A4Z1PVB3"/>
<keyword evidence="3" id="KW-1185">Reference proteome</keyword>
<protein>
    <submittedName>
        <fullName evidence="2">Uncharacterized protein</fullName>
    </submittedName>
</protein>
<evidence type="ECO:0000313" key="3">
    <source>
        <dbReference type="Proteomes" id="UP000298493"/>
    </source>
</evidence>
<dbReference type="EMBL" id="SNSC02000001">
    <property type="protein sequence ID" value="TID27360.1"/>
    <property type="molecule type" value="Genomic_DNA"/>
</dbReference>
<reference evidence="2 3" key="1">
    <citation type="submission" date="2019-04" db="EMBL/GenBank/DDBJ databases">
        <title>High contiguity whole genome sequence and gene annotation resource for two Venturia nashicola isolates.</title>
        <authorList>
            <person name="Prokchorchik M."/>
            <person name="Won K."/>
            <person name="Lee Y."/>
            <person name="Choi E.D."/>
            <person name="Segonzac C."/>
            <person name="Sohn K.H."/>
        </authorList>
    </citation>
    <scope>NUCLEOTIDE SEQUENCE [LARGE SCALE GENOMIC DNA]</scope>
    <source>
        <strain evidence="2 3">PRI2</strain>
    </source>
</reference>
<evidence type="ECO:0000313" key="2">
    <source>
        <dbReference type="EMBL" id="TID27360.1"/>
    </source>
</evidence>
<dbReference type="Proteomes" id="UP000298493">
    <property type="component" value="Unassembled WGS sequence"/>
</dbReference>
<evidence type="ECO:0000256" key="1">
    <source>
        <dbReference type="SAM" id="MobiDB-lite"/>
    </source>
</evidence>
<comment type="caution">
    <text evidence="2">The sequence shown here is derived from an EMBL/GenBank/DDBJ whole genome shotgun (WGS) entry which is preliminary data.</text>
</comment>
<accession>A0A4Z1PVB3</accession>
<proteinExistence type="predicted"/>
<sequence>MAPTTSRQTKATTKKRAPSPDTQESSQGSVLAESQGAEEVQAMIEKALKQNKSKHSKRTQEITTQYKSKVTKSRKGIDGVFTTYEKDLKTLRATQTKKLAALLKRKLLIEQKMLESIKRLEEAYKGGAKDMQLVARGRREEIEKAADGIKSVTKV</sequence>
<feature type="compositionally biased region" description="Polar residues" evidence="1">
    <location>
        <begin position="20"/>
        <end position="29"/>
    </location>
</feature>
<organism evidence="2 3">
    <name type="scientific">Venturia nashicola</name>
    <dbReference type="NCBI Taxonomy" id="86259"/>
    <lineage>
        <taxon>Eukaryota</taxon>
        <taxon>Fungi</taxon>
        <taxon>Dikarya</taxon>
        <taxon>Ascomycota</taxon>
        <taxon>Pezizomycotina</taxon>
        <taxon>Dothideomycetes</taxon>
        <taxon>Pleosporomycetidae</taxon>
        <taxon>Venturiales</taxon>
        <taxon>Venturiaceae</taxon>
        <taxon>Venturia</taxon>
    </lineage>
</organism>
<feature type="compositionally biased region" description="Polar residues" evidence="1">
    <location>
        <begin position="1"/>
        <end position="11"/>
    </location>
</feature>
<feature type="region of interest" description="Disordered" evidence="1">
    <location>
        <begin position="1"/>
        <end position="37"/>
    </location>
</feature>
<name>A0A4Z1PVB3_9PEZI</name>
<gene>
    <name evidence="2" type="ORF">E6O75_ATG00127</name>
</gene>